<dbReference type="EMBL" id="JACHMJ010000001">
    <property type="protein sequence ID" value="MBB5843811.1"/>
    <property type="molecule type" value="Genomic_DNA"/>
</dbReference>
<evidence type="ECO:0000256" key="1">
    <source>
        <dbReference type="ARBA" id="ARBA00023125"/>
    </source>
</evidence>
<dbReference type="InterPro" id="IPR001647">
    <property type="entry name" value="HTH_TetR"/>
</dbReference>
<dbReference type="Proteomes" id="UP000536685">
    <property type="component" value="Unassembled WGS sequence"/>
</dbReference>
<dbReference type="Gene3D" id="1.10.357.10">
    <property type="entry name" value="Tetracycline Repressor, domain 2"/>
    <property type="match status" value="1"/>
</dbReference>
<dbReference type="InterPro" id="IPR009057">
    <property type="entry name" value="Homeodomain-like_sf"/>
</dbReference>
<gene>
    <name evidence="4" type="ORF">HD599_002134</name>
</gene>
<keyword evidence="5" id="KW-1185">Reference proteome</keyword>
<keyword evidence="1 2" id="KW-0238">DNA-binding</keyword>
<proteinExistence type="predicted"/>
<dbReference type="AlphaFoldDB" id="A0A841APX1"/>
<evidence type="ECO:0000256" key="2">
    <source>
        <dbReference type="PROSITE-ProRule" id="PRU00335"/>
    </source>
</evidence>
<organism evidence="4 5">
    <name type="scientific">Conyzicola lurida</name>
    <dbReference type="NCBI Taxonomy" id="1172621"/>
    <lineage>
        <taxon>Bacteria</taxon>
        <taxon>Bacillati</taxon>
        <taxon>Actinomycetota</taxon>
        <taxon>Actinomycetes</taxon>
        <taxon>Micrococcales</taxon>
        <taxon>Microbacteriaceae</taxon>
        <taxon>Conyzicola</taxon>
    </lineage>
</organism>
<evidence type="ECO:0000313" key="4">
    <source>
        <dbReference type="EMBL" id="MBB5843811.1"/>
    </source>
</evidence>
<name>A0A841APX1_9MICO</name>
<feature type="domain" description="HTH tetR-type" evidence="3">
    <location>
        <begin position="1"/>
        <end position="40"/>
    </location>
</feature>
<dbReference type="GO" id="GO:0003677">
    <property type="term" value="F:DNA binding"/>
    <property type="evidence" value="ECO:0007669"/>
    <property type="project" value="UniProtKB-UniRule"/>
</dbReference>
<dbReference type="SUPFAM" id="SSF46689">
    <property type="entry name" value="Homeodomain-like"/>
    <property type="match status" value="1"/>
</dbReference>
<dbReference type="PROSITE" id="PS50977">
    <property type="entry name" value="HTH_TETR_2"/>
    <property type="match status" value="1"/>
</dbReference>
<protein>
    <submittedName>
        <fullName evidence="4">AcrR family transcriptional regulator</fullName>
    </submittedName>
</protein>
<dbReference type="RefSeq" id="WP_184237200.1">
    <property type="nucleotide sequence ID" value="NZ_JACHMJ010000001.1"/>
</dbReference>
<comment type="caution">
    <text evidence="4">The sequence shown here is derived from an EMBL/GenBank/DDBJ whole genome shotgun (WGS) entry which is preliminary data.</text>
</comment>
<feature type="DNA-binding region" description="H-T-H motif" evidence="2">
    <location>
        <begin position="3"/>
        <end position="22"/>
    </location>
</feature>
<reference evidence="4 5" key="1">
    <citation type="submission" date="2020-08" db="EMBL/GenBank/DDBJ databases">
        <title>Sequencing the genomes of 1000 actinobacteria strains.</title>
        <authorList>
            <person name="Klenk H.-P."/>
        </authorList>
    </citation>
    <scope>NUCLEOTIDE SEQUENCE [LARGE SCALE GENOMIC DNA]</scope>
    <source>
        <strain evidence="4 5">DSM 105784</strain>
    </source>
</reference>
<accession>A0A841APX1</accession>
<evidence type="ECO:0000313" key="5">
    <source>
        <dbReference type="Proteomes" id="UP000536685"/>
    </source>
</evidence>
<sequence length="160" mass="17386">MASVSDIVRTAQISRSSFYAHFGSLDELSTAFLRAQFAGIGTEAADENVSGSLAARAGYTRLIGHILEHYPLYSSVLELPLTRTAFDDVVEAYSTRLLQSVFTAADVPENIDPELLTTYVAGGALTSISAWMRGRLDISDDELVEQLVGFLPVWALEPRA</sequence>
<evidence type="ECO:0000259" key="3">
    <source>
        <dbReference type="PROSITE" id="PS50977"/>
    </source>
</evidence>